<accession>A0A645HHJ1</accession>
<name>A0A645HHJ1_9ZZZZ</name>
<protein>
    <submittedName>
        <fullName evidence="1">Uncharacterized protein</fullName>
    </submittedName>
</protein>
<evidence type="ECO:0000313" key="1">
    <source>
        <dbReference type="EMBL" id="MPN38491.1"/>
    </source>
</evidence>
<comment type="caution">
    <text evidence="1">The sequence shown here is derived from an EMBL/GenBank/DDBJ whole genome shotgun (WGS) entry which is preliminary data.</text>
</comment>
<proteinExistence type="predicted"/>
<sequence>MELLGHIADVDDVSVLAAVAQKFDGAAVFDFTQYAF</sequence>
<dbReference type="EMBL" id="VSSQ01093752">
    <property type="protein sequence ID" value="MPN38491.1"/>
    <property type="molecule type" value="Genomic_DNA"/>
</dbReference>
<dbReference type="AlphaFoldDB" id="A0A645HHJ1"/>
<organism evidence="1">
    <name type="scientific">bioreactor metagenome</name>
    <dbReference type="NCBI Taxonomy" id="1076179"/>
    <lineage>
        <taxon>unclassified sequences</taxon>
        <taxon>metagenomes</taxon>
        <taxon>ecological metagenomes</taxon>
    </lineage>
</organism>
<gene>
    <name evidence="1" type="ORF">SDC9_186015</name>
</gene>
<reference evidence="1" key="1">
    <citation type="submission" date="2019-08" db="EMBL/GenBank/DDBJ databases">
        <authorList>
            <person name="Kucharzyk K."/>
            <person name="Murdoch R.W."/>
            <person name="Higgins S."/>
            <person name="Loffler F."/>
        </authorList>
    </citation>
    <scope>NUCLEOTIDE SEQUENCE</scope>
</reference>